<dbReference type="PANTHER" id="PTHR12701">
    <property type="entry name" value="BCR-ASSOCIATED PROTEIN, BAP"/>
    <property type="match status" value="1"/>
</dbReference>
<comment type="subcellular location">
    <subcellularLocation>
        <location evidence="1 12">Endoplasmic reticulum membrane</location>
        <topology evidence="1 12">Multi-pass membrane protein</topology>
    </subcellularLocation>
</comment>
<dbReference type="EMBL" id="WNYA01000004">
    <property type="protein sequence ID" value="KAG8577259.1"/>
    <property type="molecule type" value="Genomic_DNA"/>
</dbReference>
<keyword evidence="5" id="KW-0053">Apoptosis</keyword>
<dbReference type="GO" id="GO:0006915">
    <property type="term" value="P:apoptotic process"/>
    <property type="evidence" value="ECO:0007669"/>
    <property type="project" value="UniProtKB-KW"/>
</dbReference>
<feature type="transmembrane region" description="Helical" evidence="12">
    <location>
        <begin position="39"/>
        <end position="61"/>
    </location>
</feature>
<evidence type="ECO:0000259" key="15">
    <source>
        <dbReference type="Pfam" id="PF18035"/>
    </source>
</evidence>
<keyword evidence="6 12" id="KW-0256">Endoplasmic reticulum</keyword>
<evidence type="ECO:0000256" key="2">
    <source>
        <dbReference type="ARBA" id="ARBA00007956"/>
    </source>
</evidence>
<dbReference type="GO" id="GO:0070973">
    <property type="term" value="P:protein localization to endoplasmic reticulum exit site"/>
    <property type="evidence" value="ECO:0007669"/>
    <property type="project" value="UniProtKB-UniRule"/>
</dbReference>
<feature type="transmembrane region" description="Helical" evidence="12">
    <location>
        <begin position="81"/>
        <end position="101"/>
    </location>
</feature>
<sequence>MADPDENSCDVKYSEGTPPFFLLGSIGQRFQSLNMTFQWTAVALFLYGEIGVILIFCIPFISPSRWKKIFRFQLWSKISSYWNKAFLSIIVVLIILFLDAVREVRKYSMSPTPDKSAKLYANSYDHLHMKLFRAQRNLYISGFSLFLWLILRRVTNLIVQLAIEIESCDALKSQVEKNNEAAKKYMEDNEHLRKVLDSSKVSDNEQKIKNENEKLKSEIERGKEELQQMTNALSKSQAEVLALKKQSEGLTREYDRLIKEHELLQNTVEDQDNKKEQ</sequence>
<dbReference type="PANTHER" id="PTHR12701:SF5">
    <property type="entry name" value="B-CELL RECEPTOR-ASSOCIATED PROTEIN 29"/>
    <property type="match status" value="1"/>
</dbReference>
<feature type="coiled-coil region" evidence="13">
    <location>
        <begin position="168"/>
        <end position="274"/>
    </location>
</feature>
<organism evidence="16 17">
    <name type="scientific">Engystomops pustulosus</name>
    <name type="common">Tungara frog</name>
    <name type="synonym">Physalaemus pustulosus</name>
    <dbReference type="NCBI Taxonomy" id="76066"/>
    <lineage>
        <taxon>Eukaryota</taxon>
        <taxon>Metazoa</taxon>
        <taxon>Chordata</taxon>
        <taxon>Craniata</taxon>
        <taxon>Vertebrata</taxon>
        <taxon>Euteleostomi</taxon>
        <taxon>Amphibia</taxon>
        <taxon>Batrachia</taxon>
        <taxon>Anura</taxon>
        <taxon>Neobatrachia</taxon>
        <taxon>Hyloidea</taxon>
        <taxon>Leptodactylidae</taxon>
        <taxon>Leiuperinae</taxon>
        <taxon>Engystomops</taxon>
    </lineage>
</organism>
<dbReference type="InterPro" id="IPR040463">
    <property type="entry name" value="BAP29/BAP31_N"/>
</dbReference>
<dbReference type="AlphaFoldDB" id="A0AAV7BY10"/>
<evidence type="ECO:0000256" key="8">
    <source>
        <dbReference type="ARBA" id="ARBA00022927"/>
    </source>
</evidence>
<dbReference type="InterPro" id="IPR008417">
    <property type="entry name" value="BAP29/BAP31"/>
</dbReference>
<keyword evidence="8 12" id="KW-0653">Protein transport</keyword>
<dbReference type="InterPro" id="IPR041672">
    <property type="entry name" value="Bap31/Bap29_C"/>
</dbReference>
<keyword evidence="11 12" id="KW-0472">Membrane</keyword>
<feature type="domain" description="Bap31/Bap29 cytoplasmic coiled-coil" evidence="15">
    <location>
        <begin position="211"/>
        <end position="276"/>
    </location>
</feature>
<dbReference type="GO" id="GO:0006886">
    <property type="term" value="P:intracellular protein transport"/>
    <property type="evidence" value="ECO:0007669"/>
    <property type="project" value="UniProtKB-UniRule"/>
</dbReference>
<reference evidence="16" key="1">
    <citation type="thesis" date="2020" institute="ProQuest LLC" country="789 East Eisenhower Parkway, Ann Arbor, MI, USA">
        <title>Comparative Genomics and Chromosome Evolution.</title>
        <authorList>
            <person name="Mudd A.B."/>
        </authorList>
    </citation>
    <scope>NUCLEOTIDE SEQUENCE</scope>
    <source>
        <strain evidence="16">237g6f4</strain>
        <tissue evidence="16">Blood</tissue>
    </source>
</reference>
<dbReference type="GO" id="GO:0005789">
    <property type="term" value="C:endoplasmic reticulum membrane"/>
    <property type="evidence" value="ECO:0007669"/>
    <property type="project" value="UniProtKB-SubCell"/>
</dbReference>
<comment type="caution">
    <text evidence="16">The sequence shown here is derived from an EMBL/GenBank/DDBJ whole genome shotgun (WGS) entry which is preliminary data.</text>
</comment>
<evidence type="ECO:0000256" key="12">
    <source>
        <dbReference type="RuleBase" id="RU367026"/>
    </source>
</evidence>
<dbReference type="Proteomes" id="UP000824782">
    <property type="component" value="Unassembled WGS sequence"/>
</dbReference>
<keyword evidence="10 13" id="KW-0175">Coiled coil</keyword>
<proteinExistence type="inferred from homology"/>
<accession>A0AAV7BY10</accession>
<evidence type="ECO:0000256" key="5">
    <source>
        <dbReference type="ARBA" id="ARBA00022703"/>
    </source>
</evidence>
<comment type="similarity">
    <text evidence="2 12">Belongs to the BCAP29/BCAP31 family.</text>
</comment>
<evidence type="ECO:0000313" key="16">
    <source>
        <dbReference type="EMBL" id="KAG8577259.1"/>
    </source>
</evidence>
<evidence type="ECO:0000256" key="3">
    <source>
        <dbReference type="ARBA" id="ARBA00022448"/>
    </source>
</evidence>
<dbReference type="Gene3D" id="1.20.5.110">
    <property type="match status" value="1"/>
</dbReference>
<evidence type="ECO:0000256" key="10">
    <source>
        <dbReference type="ARBA" id="ARBA00023054"/>
    </source>
</evidence>
<evidence type="ECO:0000256" key="13">
    <source>
        <dbReference type="SAM" id="Coils"/>
    </source>
</evidence>
<name>A0AAV7BY10_ENGPU</name>
<evidence type="ECO:0000256" key="11">
    <source>
        <dbReference type="ARBA" id="ARBA00023136"/>
    </source>
</evidence>
<evidence type="ECO:0000313" key="17">
    <source>
        <dbReference type="Proteomes" id="UP000824782"/>
    </source>
</evidence>
<comment type="function">
    <text evidence="12">May play a role in anterograde transport of membrane proteins from the endoplasmic reticulum to the Golgi.</text>
</comment>
<gene>
    <name evidence="16" type="ORF">GDO81_010117</name>
</gene>
<feature type="transmembrane region" description="Helical" evidence="12">
    <location>
        <begin position="138"/>
        <end position="163"/>
    </location>
</feature>
<dbReference type="Pfam" id="PF18035">
    <property type="entry name" value="Bap31_Bap29_C"/>
    <property type="match status" value="1"/>
</dbReference>
<evidence type="ECO:0000256" key="7">
    <source>
        <dbReference type="ARBA" id="ARBA00022892"/>
    </source>
</evidence>
<dbReference type="FunFam" id="1.20.5.110:FF:000011">
    <property type="entry name" value="B-cell receptor-associated protein 29"/>
    <property type="match status" value="1"/>
</dbReference>
<keyword evidence="7 12" id="KW-0931">ER-Golgi transport</keyword>
<evidence type="ECO:0000256" key="4">
    <source>
        <dbReference type="ARBA" id="ARBA00022692"/>
    </source>
</evidence>
<dbReference type="Pfam" id="PF05529">
    <property type="entry name" value="Bap31"/>
    <property type="match status" value="1"/>
</dbReference>
<keyword evidence="9 12" id="KW-1133">Transmembrane helix</keyword>
<keyword evidence="3 12" id="KW-0813">Transport</keyword>
<evidence type="ECO:0000256" key="9">
    <source>
        <dbReference type="ARBA" id="ARBA00022989"/>
    </source>
</evidence>
<protein>
    <recommendedName>
        <fullName evidence="12">Endoplasmic reticulum transmembrane protein</fullName>
    </recommendedName>
</protein>
<evidence type="ECO:0000256" key="6">
    <source>
        <dbReference type="ARBA" id="ARBA00022824"/>
    </source>
</evidence>
<dbReference type="GO" id="GO:0006888">
    <property type="term" value="P:endoplasmic reticulum to Golgi vesicle-mediated transport"/>
    <property type="evidence" value="ECO:0007669"/>
    <property type="project" value="UniProtKB-UniRule"/>
</dbReference>
<keyword evidence="17" id="KW-1185">Reference proteome</keyword>
<evidence type="ECO:0000259" key="14">
    <source>
        <dbReference type="Pfam" id="PF05529"/>
    </source>
</evidence>
<keyword evidence="4 12" id="KW-0812">Transmembrane</keyword>
<evidence type="ECO:0000256" key="1">
    <source>
        <dbReference type="ARBA" id="ARBA00004477"/>
    </source>
</evidence>
<feature type="domain" description="BAP29/BAP31 transmembrane" evidence="14">
    <location>
        <begin position="35"/>
        <end position="168"/>
    </location>
</feature>